<feature type="region of interest" description="Disordered" evidence="11">
    <location>
        <begin position="279"/>
        <end position="372"/>
    </location>
</feature>
<reference evidence="14 15" key="1">
    <citation type="submission" date="2014-02" db="EMBL/GenBank/DDBJ databases">
        <authorList>
            <person name="Chen C."/>
            <person name="Conrad T.A."/>
            <person name="Zhou Z."/>
            <person name="Lai Z."/>
            <person name="Zhong G."/>
        </authorList>
    </citation>
    <scope>NUCLEOTIDE SEQUENCE [LARGE SCALE GENOMIC DNA]</scope>
    <source>
        <strain evidence="14 15">Nigg3-28</strain>
    </source>
</reference>
<feature type="compositionally biased region" description="Low complexity" evidence="11">
    <location>
        <begin position="290"/>
        <end position="327"/>
    </location>
</feature>
<feature type="region of interest" description="Disordered" evidence="11">
    <location>
        <begin position="455"/>
        <end position="549"/>
    </location>
</feature>
<dbReference type="InterPro" id="IPR036709">
    <property type="entry name" value="Autotransporte_beta_dom_sf"/>
</dbReference>
<feature type="compositionally biased region" description="Polar residues" evidence="11">
    <location>
        <begin position="97"/>
        <end position="114"/>
    </location>
</feature>
<evidence type="ECO:0000256" key="3">
    <source>
        <dbReference type="ARBA" id="ARBA00007542"/>
    </source>
</evidence>
<accession>A0A070A042</accession>
<feature type="region of interest" description="Disordered" evidence="11">
    <location>
        <begin position="21"/>
        <end position="48"/>
    </location>
</feature>
<name>A0A070A042_CHLMR</name>
<dbReference type="Pfam" id="PF03797">
    <property type="entry name" value="Autotransporter"/>
    <property type="match status" value="1"/>
</dbReference>
<comment type="subcellular location">
    <subcellularLocation>
        <location evidence="2">Cell outer membrane</location>
        <topology evidence="2">Peripheral membrane protein</topology>
        <orientation evidence="2">Extracellular side</orientation>
    </subcellularLocation>
    <subcellularLocation>
        <location evidence="1">Secreted</location>
        <location evidence="1">Cell wall</location>
    </subcellularLocation>
</comment>
<evidence type="ECO:0000256" key="12">
    <source>
        <dbReference type="SAM" id="SignalP"/>
    </source>
</evidence>
<proteinExistence type="inferred from homology"/>
<evidence type="ECO:0000256" key="6">
    <source>
        <dbReference type="ARBA" id="ARBA00022525"/>
    </source>
</evidence>
<evidence type="ECO:0000256" key="4">
    <source>
        <dbReference type="ARBA" id="ARBA00022452"/>
    </source>
</evidence>
<feature type="compositionally biased region" description="Low complexity" evidence="11">
    <location>
        <begin position="115"/>
        <end position="137"/>
    </location>
</feature>
<dbReference type="RefSeq" id="WP_010231245.1">
    <property type="nucleotide sequence ID" value="NZ_JBEQOX010000001.1"/>
</dbReference>
<comment type="similarity">
    <text evidence="3">Belongs to the PMP outer membrane protein family.</text>
</comment>
<evidence type="ECO:0000256" key="9">
    <source>
        <dbReference type="ARBA" id="ARBA00023136"/>
    </source>
</evidence>
<evidence type="ECO:0000256" key="2">
    <source>
        <dbReference type="ARBA" id="ARBA00004416"/>
    </source>
</evidence>
<dbReference type="EMBL" id="CP007217">
    <property type="protein sequence ID" value="AJR10765.1"/>
    <property type="molecule type" value="Genomic_DNA"/>
</dbReference>
<evidence type="ECO:0000256" key="7">
    <source>
        <dbReference type="ARBA" id="ARBA00022692"/>
    </source>
</evidence>
<evidence type="ECO:0000256" key="5">
    <source>
        <dbReference type="ARBA" id="ARBA00022512"/>
    </source>
</evidence>
<evidence type="ECO:0000313" key="14">
    <source>
        <dbReference type="EMBL" id="AJR10765.1"/>
    </source>
</evidence>
<dbReference type="PATRIC" id="fig|243161.6.peg.735"/>
<protein>
    <submittedName>
        <fullName evidence="14">Membrane protein</fullName>
    </submittedName>
</protein>
<keyword evidence="7" id="KW-0812">Transmembrane</keyword>
<keyword evidence="9" id="KW-0472">Membrane</keyword>
<evidence type="ECO:0000256" key="10">
    <source>
        <dbReference type="ARBA" id="ARBA00023237"/>
    </source>
</evidence>
<evidence type="ECO:0000313" key="15">
    <source>
        <dbReference type="Proteomes" id="UP000260363"/>
    </source>
</evidence>
<feature type="region of interest" description="Disordered" evidence="11">
    <location>
        <begin position="92"/>
        <end position="212"/>
    </location>
</feature>
<keyword evidence="4" id="KW-1134">Transmembrane beta strand</keyword>
<dbReference type="KEGG" id="cmm:NC80_03495"/>
<keyword evidence="8 12" id="KW-0732">Signal</keyword>
<feature type="compositionally biased region" description="Low complexity" evidence="11">
    <location>
        <begin position="461"/>
        <end position="471"/>
    </location>
</feature>
<feature type="domain" description="Autotransporter" evidence="13">
    <location>
        <begin position="1167"/>
        <end position="1460"/>
    </location>
</feature>
<dbReference type="PROSITE" id="PS51208">
    <property type="entry name" value="AUTOTRANSPORTER"/>
    <property type="match status" value="1"/>
</dbReference>
<evidence type="ECO:0000259" key="13">
    <source>
        <dbReference type="PROSITE" id="PS51208"/>
    </source>
</evidence>
<dbReference type="SUPFAM" id="SSF103515">
    <property type="entry name" value="Autotransporter"/>
    <property type="match status" value="1"/>
</dbReference>
<dbReference type="Pfam" id="PF07548">
    <property type="entry name" value="ChlamPMP_M"/>
    <property type="match status" value="1"/>
</dbReference>
<keyword evidence="5" id="KW-0134">Cell wall</keyword>
<feature type="compositionally biased region" description="Polar residues" evidence="11">
    <location>
        <begin position="138"/>
        <end position="155"/>
    </location>
</feature>
<keyword evidence="10" id="KW-0998">Cell outer membrane</keyword>
<feature type="compositionally biased region" description="Low complexity" evidence="11">
    <location>
        <begin position="34"/>
        <end position="44"/>
    </location>
</feature>
<dbReference type="InterPro" id="IPR011427">
    <property type="entry name" value="Polymorphic_membr_middle"/>
</dbReference>
<dbReference type="STRING" id="83560.NC80_03495"/>
<feature type="compositionally biased region" description="Low complexity" evidence="11">
    <location>
        <begin position="504"/>
        <end position="548"/>
    </location>
</feature>
<evidence type="ECO:0000256" key="1">
    <source>
        <dbReference type="ARBA" id="ARBA00004191"/>
    </source>
</evidence>
<dbReference type="Gene3D" id="2.40.128.130">
    <property type="entry name" value="Autotransporter beta-domain"/>
    <property type="match status" value="1"/>
</dbReference>
<feature type="compositionally biased region" description="Polar residues" evidence="11">
    <location>
        <begin position="487"/>
        <end position="501"/>
    </location>
</feature>
<dbReference type="Proteomes" id="UP000260363">
    <property type="component" value="Chromosome"/>
</dbReference>
<dbReference type="SMART" id="SM00869">
    <property type="entry name" value="Autotransporter"/>
    <property type="match status" value="1"/>
</dbReference>
<dbReference type="GO" id="GO:0009279">
    <property type="term" value="C:cell outer membrane"/>
    <property type="evidence" value="ECO:0007669"/>
    <property type="project" value="UniProtKB-SubCell"/>
</dbReference>
<feature type="signal peptide" evidence="12">
    <location>
        <begin position="1"/>
        <end position="20"/>
    </location>
</feature>
<keyword evidence="6" id="KW-0964">Secreted</keyword>
<dbReference type="InterPro" id="IPR005546">
    <property type="entry name" value="Autotransporte_beta"/>
</dbReference>
<dbReference type="KEGG" id="cmg:NC81_03515"/>
<dbReference type="Pfam" id="PF02415">
    <property type="entry name" value="Chlam_PMP"/>
    <property type="match status" value="2"/>
</dbReference>
<feature type="chain" id="PRO_5007372713" evidence="12">
    <location>
        <begin position="21"/>
        <end position="1460"/>
    </location>
</feature>
<evidence type="ECO:0000256" key="8">
    <source>
        <dbReference type="ARBA" id="ARBA00022729"/>
    </source>
</evidence>
<feature type="compositionally biased region" description="Low complexity" evidence="11">
    <location>
        <begin position="995"/>
        <end position="1018"/>
    </location>
</feature>
<feature type="region of interest" description="Disordered" evidence="11">
    <location>
        <begin position="993"/>
        <end position="1021"/>
    </location>
</feature>
<gene>
    <name evidence="14" type="ORF">BD36_03695</name>
</gene>
<dbReference type="KEGG" id="cmx:DNC_03520"/>
<organism evidence="14 15">
    <name type="scientific">Chlamydia muridarum</name>
    <dbReference type="NCBI Taxonomy" id="83560"/>
    <lineage>
        <taxon>Bacteria</taxon>
        <taxon>Pseudomonadati</taxon>
        <taxon>Chlamydiota</taxon>
        <taxon>Chlamydiia</taxon>
        <taxon>Chlamydiales</taxon>
        <taxon>Chlamydiaceae</taxon>
        <taxon>Chlamydia/Chlamydophila group</taxon>
        <taxon>Chlamydia</taxon>
    </lineage>
</organism>
<evidence type="ECO:0000256" key="11">
    <source>
        <dbReference type="SAM" id="MobiDB-lite"/>
    </source>
</evidence>
<dbReference type="NCBIfam" id="TIGR01376">
    <property type="entry name" value="POMP_repeat"/>
    <property type="match status" value="3"/>
</dbReference>
<sequence length="1460" mass="154782">MKFLSATAVFAAALPSITSASSVESQIETKDLNSSRTGSSSSQSFTEIIPENGAEYRVSGDVSFSDFSNIPEEAETLAISHKEQPNNEVVLSEENHQASFQDSAQNQTENASEGNSPNSENTNQSSTTETESITTDEQVQNDNESAASVPTTVETATAMRLPSYHLQTESLVEGATEEDQNQPNSQNTSSGGGAFYNSQQGPLSFINDPDKDSSLTLSKIRVIGEGGAIYSKGPLSITGLKKLALKENLSQKAGGAICAESTISISSVDSIIFSKNTVTPPAANKPELPNDPSGSNGNDGSDDSNSSGNTDSNESNPNNSASNNTGSENELSSSTPSAQLPNPATPFLSSVSTNSQPIDTEPENAWHAESGSGGAIYSKGKLSIASSKEVVFDHNSATKNGGAIFGEEEIALEKIASLKFDSNTTGEKGGAIHAKTVTLSDIKNTLIFVNNTAKTPEENSLKSSQLNNQNPSEEEHQDTSEGEESQSLETSPITNQDSASSHVAIFRSIAASSSQSNSENIPNADGSTSAGGDAGSSSQPSTPGSDSSINHVIGGGAIYGEAVKIENLSGYGTFSNNNAVDHQISGSTSDVLGGAIYAKTSLTIDSGNSSGTITFSENTTSSKSTTGQVAGGAIFSPSVTITTPVTFSKNSAINATTSSKKDTFGGAIGAISTVSLSKGARFSENIADLGSAIGLVPTTQDAETVQLTTGSYYFEKNKALKRATVYAPIVSIKAHTATFDQNISAEEGSAIYFTKEATIESLGSVLFTGNLVTPIQSTTVLTSGNTSKYGAAIFGQIANASGSQTDNLPLKLIASGGNISFRNNEYRPDATNTGQSTFCSIAGDIKLTMQAAEGKVISFFDAIRTSTKKTGTLASAYDTLDINKSNDSGSINSAFTGTIMFSSELHENKSYIPQNVVLHSGSLILKANTELHVLSFDQKEGSSLIMEPGSVLSNQDIADGSLVVNSLTIDLSSVGRNSASGDNIFMPPELRIVDTSTNSGNSSSTPPSSNTPPNSTPTAQAPISKNFAATTTTPTTPPTTGNIVFLNGVIKLIDPNGTFFQNPALGSDQKISLLVLPSDQTKLQAQKVVLTGDISPKKGYTGTLTLDPQQLQNGVIQALWTFKSYRQWAYIPRDNHFYANSILGSQMSMATVKQGLINDKLNLARFDEVAYNNLWISGLGTMLSQRGGQRSEEMTYYSRGASVALDAKPTQDLIIGAAFSKMIGRSKSLKLERNYTHKGSEYSYQASVYGGSPFYLTINKEAGRSLPLLLQGVISYGYIKHDTVTHYPTIRELNKGEWEDLGWLTALRVSSILKTPKQGDSKRITVYGEVEYSSIRQKQFTETEYDPRYFSNCTYRNLAVPVGLALEGEFKGNDILMYNRFSVAYMPSIYRNSPVCKYQVLSSGEGGEIVCGVPTRNSSRAEYSTQLYLGPLWTLYGSYTLEADAHTLANMINCGARMTF</sequence>
<dbReference type="InterPro" id="IPR003368">
    <property type="entry name" value="POMP_repeat"/>
</dbReference>
<feature type="compositionally biased region" description="Polar residues" evidence="11">
    <location>
        <begin position="328"/>
        <end position="358"/>
    </location>
</feature>